<organism evidence="7 8">
    <name type="scientific">Anaerorhabdus furcosa</name>
    <dbReference type="NCBI Taxonomy" id="118967"/>
    <lineage>
        <taxon>Bacteria</taxon>
        <taxon>Bacillati</taxon>
        <taxon>Bacillota</taxon>
        <taxon>Erysipelotrichia</taxon>
        <taxon>Erysipelotrichales</taxon>
        <taxon>Erysipelotrichaceae</taxon>
        <taxon>Anaerorhabdus</taxon>
    </lineage>
</organism>
<dbReference type="PANTHER" id="PTHR43525">
    <property type="entry name" value="PROTEIN MALY"/>
    <property type="match status" value="1"/>
</dbReference>
<dbReference type="Gene3D" id="3.40.640.10">
    <property type="entry name" value="Type I PLP-dependent aspartate aminotransferase-like (Major domain)"/>
    <property type="match status" value="1"/>
</dbReference>
<dbReference type="InterPro" id="IPR015421">
    <property type="entry name" value="PyrdxlP-dep_Trfase_major"/>
</dbReference>
<dbReference type="GO" id="GO:0047804">
    <property type="term" value="F:cysteine-S-conjugate beta-lyase activity"/>
    <property type="evidence" value="ECO:0007669"/>
    <property type="project" value="UniProtKB-EC"/>
</dbReference>
<evidence type="ECO:0000256" key="3">
    <source>
        <dbReference type="ARBA" id="ARBA00022898"/>
    </source>
</evidence>
<dbReference type="SUPFAM" id="SSF53383">
    <property type="entry name" value="PLP-dependent transferases"/>
    <property type="match status" value="1"/>
</dbReference>
<dbReference type="CDD" id="cd00609">
    <property type="entry name" value="AAT_like"/>
    <property type="match status" value="1"/>
</dbReference>
<evidence type="ECO:0000256" key="1">
    <source>
        <dbReference type="ARBA" id="ARBA00001933"/>
    </source>
</evidence>
<dbReference type="GO" id="GO:0030170">
    <property type="term" value="F:pyridoxal phosphate binding"/>
    <property type="evidence" value="ECO:0007669"/>
    <property type="project" value="InterPro"/>
</dbReference>
<dbReference type="OrthoDB" id="9802872at2"/>
<dbReference type="EC" id="4.4.1.13" evidence="2"/>
<keyword evidence="4 7" id="KW-0456">Lyase</keyword>
<gene>
    <name evidence="7" type="ORF">SAMN02745191_0542</name>
</gene>
<dbReference type="InterPro" id="IPR015424">
    <property type="entry name" value="PyrdxlP-dep_Trfase"/>
</dbReference>
<dbReference type="NCBIfam" id="TIGR04350">
    <property type="entry name" value="C_S_lyase_PatB"/>
    <property type="match status" value="1"/>
</dbReference>
<evidence type="ECO:0000259" key="6">
    <source>
        <dbReference type="Pfam" id="PF00155"/>
    </source>
</evidence>
<comment type="cofactor">
    <cofactor evidence="1">
        <name>pyridoxal 5'-phosphate</name>
        <dbReference type="ChEBI" id="CHEBI:597326"/>
    </cofactor>
</comment>
<feature type="domain" description="Aminotransferase class I/classII large" evidence="6">
    <location>
        <begin position="32"/>
        <end position="377"/>
    </location>
</feature>
<dbReference type="Pfam" id="PF00155">
    <property type="entry name" value="Aminotran_1_2"/>
    <property type="match status" value="1"/>
</dbReference>
<dbReference type="Proteomes" id="UP000243297">
    <property type="component" value="Unassembled WGS sequence"/>
</dbReference>
<proteinExistence type="inferred from homology"/>
<comment type="similarity">
    <text evidence="5">Belongs to the class-II pyridoxal-phosphate-dependent aminotransferase family. MalY/PatB cystathionine beta-lyase subfamily.</text>
</comment>
<evidence type="ECO:0000256" key="2">
    <source>
        <dbReference type="ARBA" id="ARBA00012224"/>
    </source>
</evidence>
<dbReference type="AlphaFoldDB" id="A0A1T4KHI0"/>
<dbReference type="InterPro" id="IPR051798">
    <property type="entry name" value="Class-II_PLP-Dep_Aminotrans"/>
</dbReference>
<evidence type="ECO:0000313" key="8">
    <source>
        <dbReference type="Proteomes" id="UP000243297"/>
    </source>
</evidence>
<dbReference type="InterPro" id="IPR004839">
    <property type="entry name" value="Aminotransferase_I/II_large"/>
</dbReference>
<sequence>MNYDFESLINRKKLGSSKWLGMIDKKPDVSENVVPFSVADMEFKNAPEIMEGLKTYLDETILGYTSPTNEYLDAVVNFMKRQHDWSINKEWIVPAPGVVPALAHAIRGFTEPGDGVIIMSPVYYPFFSCVEMNHRVIVENPLINNGEKYEIDFDDLEIKASNPKNKILLFCSPHNPVGRVWKKEELIRLVDICLKHDVLIISDEIHFDLIMPGYKHTVLATISEEIENRCIVCTAPSKTFNLAGMQTSNLIIKNENLRNKMKQVMLEVAFMSCGTLGYKACELAYTHCDKWLDELILKIDENRNIVEEFCKKYIPEIKVYPLEGTYLQWLDLRSFGLSKEQLEKEMIQECELFFDEGYIFGEAAEGFERINIACPTDILLEGLNRLLKWAQRHRKERSGV</sequence>
<accession>A0A1T4KHI0</accession>
<dbReference type="PANTHER" id="PTHR43525:SF1">
    <property type="entry name" value="PROTEIN MALY"/>
    <property type="match status" value="1"/>
</dbReference>
<evidence type="ECO:0000256" key="5">
    <source>
        <dbReference type="ARBA" id="ARBA00037974"/>
    </source>
</evidence>
<keyword evidence="8" id="KW-1185">Reference proteome</keyword>
<dbReference type="RefSeq" id="WP_078710975.1">
    <property type="nucleotide sequence ID" value="NZ_FUWY01000001.1"/>
</dbReference>
<dbReference type="STRING" id="118967.SAMN02745191_0542"/>
<keyword evidence="3" id="KW-0663">Pyridoxal phosphate</keyword>
<evidence type="ECO:0000313" key="7">
    <source>
        <dbReference type="EMBL" id="SJZ41889.1"/>
    </source>
</evidence>
<evidence type="ECO:0000256" key="4">
    <source>
        <dbReference type="ARBA" id="ARBA00023239"/>
    </source>
</evidence>
<name>A0A1T4KHI0_9FIRM</name>
<dbReference type="InterPro" id="IPR027619">
    <property type="entry name" value="C-S_lyase_PatB-like"/>
</dbReference>
<dbReference type="Gene3D" id="3.90.1150.10">
    <property type="entry name" value="Aspartate Aminotransferase, domain 1"/>
    <property type="match status" value="1"/>
</dbReference>
<dbReference type="InterPro" id="IPR015422">
    <property type="entry name" value="PyrdxlP-dep_Trfase_small"/>
</dbReference>
<protein>
    <recommendedName>
        <fullName evidence="2">cysteine-S-conjugate beta-lyase</fullName>
        <ecNumber evidence="2">4.4.1.13</ecNumber>
    </recommendedName>
</protein>
<dbReference type="EMBL" id="FUWY01000001">
    <property type="protein sequence ID" value="SJZ41889.1"/>
    <property type="molecule type" value="Genomic_DNA"/>
</dbReference>
<reference evidence="8" key="1">
    <citation type="submission" date="2017-02" db="EMBL/GenBank/DDBJ databases">
        <authorList>
            <person name="Varghese N."/>
            <person name="Submissions S."/>
        </authorList>
    </citation>
    <scope>NUCLEOTIDE SEQUENCE [LARGE SCALE GENOMIC DNA]</scope>
    <source>
        <strain evidence="8">ATCC 25662</strain>
    </source>
</reference>